<dbReference type="InterPro" id="IPR053710">
    <property type="entry name" value="Arylamine_NAT_domain_sf"/>
</dbReference>
<keyword evidence="3 5" id="KW-0808">Transferase</keyword>
<evidence type="ECO:0000256" key="2">
    <source>
        <dbReference type="ARBA" id="ARBA00012701"/>
    </source>
</evidence>
<reference evidence="6 7" key="1">
    <citation type="submission" date="2024-09" db="EMBL/GenBank/DDBJ databases">
        <title>A chromosome-level genome assembly of Gray's grenadier anchovy, Coilia grayii.</title>
        <authorList>
            <person name="Fu Z."/>
        </authorList>
    </citation>
    <scope>NUCLEOTIDE SEQUENCE [LARGE SCALE GENOMIC DNA]</scope>
    <source>
        <strain evidence="6">G4</strain>
        <tissue evidence="6">Muscle</tissue>
    </source>
</reference>
<evidence type="ECO:0000256" key="4">
    <source>
        <dbReference type="ARBA" id="ARBA00023315"/>
    </source>
</evidence>
<dbReference type="AlphaFoldDB" id="A0ABD1J7N8"/>
<dbReference type="Pfam" id="PF00797">
    <property type="entry name" value="Acetyltransf_2"/>
    <property type="match status" value="1"/>
</dbReference>
<gene>
    <name evidence="6" type="ORF">ACEWY4_020985</name>
</gene>
<evidence type="ECO:0000313" key="7">
    <source>
        <dbReference type="Proteomes" id="UP001591681"/>
    </source>
</evidence>
<dbReference type="SUPFAM" id="SSF54001">
    <property type="entry name" value="Cysteine proteinases"/>
    <property type="match status" value="1"/>
</dbReference>
<dbReference type="PANTHER" id="PTHR11786:SF8">
    <property type="entry name" value="ARYLAMINE N-ACETYLTRANSFERASE 1"/>
    <property type="match status" value="1"/>
</dbReference>
<dbReference type="InterPro" id="IPR001447">
    <property type="entry name" value="Arylamine_N-AcTrfase"/>
</dbReference>
<organism evidence="6 7">
    <name type="scientific">Coilia grayii</name>
    <name type="common">Gray's grenadier anchovy</name>
    <dbReference type="NCBI Taxonomy" id="363190"/>
    <lineage>
        <taxon>Eukaryota</taxon>
        <taxon>Metazoa</taxon>
        <taxon>Chordata</taxon>
        <taxon>Craniata</taxon>
        <taxon>Vertebrata</taxon>
        <taxon>Euteleostomi</taxon>
        <taxon>Actinopterygii</taxon>
        <taxon>Neopterygii</taxon>
        <taxon>Teleostei</taxon>
        <taxon>Clupei</taxon>
        <taxon>Clupeiformes</taxon>
        <taxon>Clupeoidei</taxon>
        <taxon>Engraulidae</taxon>
        <taxon>Coilinae</taxon>
        <taxon>Coilia</taxon>
    </lineage>
</organism>
<protein>
    <recommendedName>
        <fullName evidence="2">arylamine N-acetyltransferase</fullName>
        <ecNumber evidence="2">2.3.1.5</ecNumber>
    </recommendedName>
</protein>
<dbReference type="InterPro" id="IPR038765">
    <property type="entry name" value="Papain-like_cys_pep_sf"/>
</dbReference>
<keyword evidence="7" id="KW-1185">Reference proteome</keyword>
<comment type="similarity">
    <text evidence="1 5">Belongs to the arylamine N-acetyltransferase family.</text>
</comment>
<keyword evidence="4 5" id="KW-0012">Acyltransferase</keyword>
<sequence>MDLQEYFQRIGFSGPFERPDLPALQLVHRLHVMTIPYENLSLHSQEQVTMELSQVFSKLVHQRRGGWCCESNLLFSWVLDQMGYTYTILGARVYSHHSQDFSELEEHIIIRVEVAGGSYIADVSFGLADQIWEPLELVSGKEQPQLSGTFCLKEKGDTWLLEKTSRTLFIPNVDFARFNLSRGPVNPVFCFTLEPRQLEDFHATAHFLQTNPKSVYTNKSICSLATPTGYRALVGWVYSEVTFAYQETFDLMEICHITDAEVQDFLREKFGLPIIPNLALKNNKCD</sequence>
<evidence type="ECO:0000256" key="5">
    <source>
        <dbReference type="RuleBase" id="RU003452"/>
    </source>
</evidence>
<dbReference type="EMBL" id="JBHFQA010000018">
    <property type="protein sequence ID" value="KAL2083212.1"/>
    <property type="molecule type" value="Genomic_DNA"/>
</dbReference>
<accession>A0ABD1J7N8</accession>
<comment type="caution">
    <text evidence="6">The sequence shown here is derived from an EMBL/GenBank/DDBJ whole genome shotgun (WGS) entry which is preliminary data.</text>
</comment>
<dbReference type="EC" id="2.3.1.5" evidence="2"/>
<evidence type="ECO:0000256" key="1">
    <source>
        <dbReference type="ARBA" id="ARBA00006547"/>
    </source>
</evidence>
<dbReference type="PRINTS" id="PR01543">
    <property type="entry name" value="ANATRNSFRASE"/>
</dbReference>
<evidence type="ECO:0000256" key="3">
    <source>
        <dbReference type="ARBA" id="ARBA00022679"/>
    </source>
</evidence>
<dbReference type="Gene3D" id="3.30.2140.20">
    <property type="match status" value="1"/>
</dbReference>
<dbReference type="PANTHER" id="PTHR11786">
    <property type="entry name" value="N-HYDROXYARYLAMINE O-ACETYLTRANSFERASE"/>
    <property type="match status" value="1"/>
</dbReference>
<dbReference type="GO" id="GO:0004060">
    <property type="term" value="F:arylamine N-acetyltransferase activity"/>
    <property type="evidence" value="ECO:0007669"/>
    <property type="project" value="UniProtKB-EC"/>
</dbReference>
<proteinExistence type="inferred from homology"/>
<name>A0ABD1J7N8_9TELE</name>
<dbReference type="Proteomes" id="UP001591681">
    <property type="component" value="Unassembled WGS sequence"/>
</dbReference>
<evidence type="ECO:0000313" key="6">
    <source>
        <dbReference type="EMBL" id="KAL2083212.1"/>
    </source>
</evidence>
<dbReference type="FunFam" id="3.30.2140.20:FF:000001">
    <property type="entry name" value="Arylamine N-acetyltransferase 1"/>
    <property type="match status" value="1"/>
</dbReference>